<sequence>MNLNKVFLIGNLTRDPETRTLPSGQPVASFGLATNRIYNKDGRQEKHAEFHNIVAFGRLAEIASQYLGRGKMVFIEGRIQTRNWEAKDGGKRNRTEVVVEKMQLGPRLAARGEAPQAEPKQETAKEEIDTIEYGQDEINPDEIPF</sequence>
<evidence type="ECO:0000313" key="5">
    <source>
        <dbReference type="Proteomes" id="UP000034036"/>
    </source>
</evidence>
<name>A0A0G1CG12_9BACT</name>
<dbReference type="GO" id="GO:0009295">
    <property type="term" value="C:nucleoid"/>
    <property type="evidence" value="ECO:0007669"/>
    <property type="project" value="TreeGrafter"/>
</dbReference>
<dbReference type="PATRIC" id="fig|1618659.3.peg.379"/>
<evidence type="ECO:0000256" key="3">
    <source>
        <dbReference type="PIRNR" id="PIRNR002070"/>
    </source>
</evidence>
<dbReference type="STRING" id="1618659.UV11_C0008G0052"/>
<evidence type="ECO:0000313" key="4">
    <source>
        <dbReference type="EMBL" id="KKS48513.1"/>
    </source>
</evidence>
<dbReference type="InterPro" id="IPR000424">
    <property type="entry name" value="Primosome_PriB/ssb"/>
</dbReference>
<accession>A0A0G1CG12</accession>
<reference evidence="4 5" key="1">
    <citation type="journal article" date="2015" name="Nature">
        <title>rRNA introns, odd ribosomes, and small enigmatic genomes across a large radiation of phyla.</title>
        <authorList>
            <person name="Brown C.T."/>
            <person name="Hug L.A."/>
            <person name="Thomas B.C."/>
            <person name="Sharon I."/>
            <person name="Castelle C.J."/>
            <person name="Singh A."/>
            <person name="Wilkins M.J."/>
            <person name="Williams K.H."/>
            <person name="Banfield J.F."/>
        </authorList>
    </citation>
    <scope>NUCLEOTIDE SEQUENCE [LARGE SCALE GENOMIC DNA]</scope>
</reference>
<evidence type="ECO:0000256" key="2">
    <source>
        <dbReference type="HAMAP-Rule" id="MF_00984"/>
    </source>
</evidence>
<gene>
    <name evidence="4" type="ORF">UV11_C0008G0052</name>
</gene>
<comment type="caution">
    <text evidence="4">The sequence shown here is derived from an EMBL/GenBank/DDBJ whole genome shotgun (WGS) entry which is preliminary data.</text>
</comment>
<dbReference type="Pfam" id="PF00436">
    <property type="entry name" value="SSB"/>
    <property type="match status" value="1"/>
</dbReference>
<dbReference type="Proteomes" id="UP000034036">
    <property type="component" value="Unassembled WGS sequence"/>
</dbReference>
<dbReference type="HAMAP" id="MF_00984">
    <property type="entry name" value="SSB"/>
    <property type="match status" value="1"/>
</dbReference>
<keyword evidence="1 2" id="KW-0238">DNA-binding</keyword>
<evidence type="ECO:0000256" key="1">
    <source>
        <dbReference type="ARBA" id="ARBA00023125"/>
    </source>
</evidence>
<dbReference type="NCBIfam" id="TIGR00621">
    <property type="entry name" value="ssb"/>
    <property type="match status" value="1"/>
</dbReference>
<dbReference type="PIRSF" id="PIRSF002070">
    <property type="entry name" value="SSB"/>
    <property type="match status" value="1"/>
</dbReference>
<dbReference type="PANTHER" id="PTHR10302:SF27">
    <property type="entry name" value="SINGLE-STRANDED DNA-BINDING PROTEIN"/>
    <property type="match status" value="1"/>
</dbReference>
<dbReference type="PROSITE" id="PS50935">
    <property type="entry name" value="SSB"/>
    <property type="match status" value="1"/>
</dbReference>
<dbReference type="AlphaFoldDB" id="A0A0G1CG12"/>
<organism evidence="4 5">
    <name type="scientific">Candidatus Giovannonibacteria bacterium GW2011_GWF2_42_19</name>
    <dbReference type="NCBI Taxonomy" id="1618659"/>
    <lineage>
        <taxon>Bacteria</taxon>
        <taxon>Candidatus Giovannoniibacteriota</taxon>
    </lineage>
</organism>
<dbReference type="PANTHER" id="PTHR10302">
    <property type="entry name" value="SINGLE-STRANDED DNA-BINDING PROTEIN"/>
    <property type="match status" value="1"/>
</dbReference>
<dbReference type="InterPro" id="IPR011344">
    <property type="entry name" value="ssDNA-bd"/>
</dbReference>
<protein>
    <recommendedName>
        <fullName evidence="2 3">Single-stranded DNA-binding protein</fullName>
        <shortName evidence="2">SSB</shortName>
    </recommendedName>
</protein>
<dbReference type="GO" id="GO:0006260">
    <property type="term" value="P:DNA replication"/>
    <property type="evidence" value="ECO:0007669"/>
    <property type="project" value="InterPro"/>
</dbReference>
<dbReference type="CDD" id="cd04496">
    <property type="entry name" value="SSB_OBF"/>
    <property type="match status" value="1"/>
</dbReference>
<dbReference type="InterPro" id="IPR012340">
    <property type="entry name" value="NA-bd_OB-fold"/>
</dbReference>
<proteinExistence type="inferred from homology"/>
<dbReference type="EMBL" id="LCDF01000008">
    <property type="protein sequence ID" value="KKS48513.1"/>
    <property type="molecule type" value="Genomic_DNA"/>
</dbReference>
<dbReference type="GO" id="GO:0003697">
    <property type="term" value="F:single-stranded DNA binding"/>
    <property type="evidence" value="ECO:0007669"/>
    <property type="project" value="UniProtKB-UniRule"/>
</dbReference>
<dbReference type="SUPFAM" id="SSF50249">
    <property type="entry name" value="Nucleic acid-binding proteins"/>
    <property type="match status" value="1"/>
</dbReference>
<dbReference type="Gene3D" id="2.40.50.140">
    <property type="entry name" value="Nucleic acid-binding proteins"/>
    <property type="match status" value="1"/>
</dbReference>
<comment type="subunit">
    <text evidence="2">Homotetramer.</text>
</comment>
<comment type="caution">
    <text evidence="2">Lacks conserved residue(s) required for the propagation of feature annotation.</text>
</comment>